<evidence type="ECO:0000313" key="2">
    <source>
        <dbReference type="EMBL" id="KAJ1127701.1"/>
    </source>
</evidence>
<comment type="caution">
    <text evidence="2">The sequence shown here is derived from an EMBL/GenBank/DDBJ whole genome shotgun (WGS) entry which is preliminary data.</text>
</comment>
<feature type="region of interest" description="Disordered" evidence="1">
    <location>
        <begin position="1"/>
        <end position="20"/>
    </location>
</feature>
<reference evidence="2" key="1">
    <citation type="journal article" date="2022" name="bioRxiv">
        <title>Sequencing and chromosome-scale assembly of the giantPleurodeles waltlgenome.</title>
        <authorList>
            <person name="Brown T."/>
            <person name="Elewa A."/>
            <person name="Iarovenko S."/>
            <person name="Subramanian E."/>
            <person name="Araus A.J."/>
            <person name="Petzold A."/>
            <person name="Susuki M."/>
            <person name="Suzuki K.-i.T."/>
            <person name="Hayashi T."/>
            <person name="Toyoda A."/>
            <person name="Oliveira C."/>
            <person name="Osipova E."/>
            <person name="Leigh N.D."/>
            <person name="Simon A."/>
            <person name="Yun M.H."/>
        </authorList>
    </citation>
    <scope>NUCLEOTIDE SEQUENCE</scope>
    <source>
        <strain evidence="2">20211129_DDA</strain>
        <tissue evidence="2">Liver</tissue>
    </source>
</reference>
<dbReference type="EMBL" id="JANPWB010000011">
    <property type="protein sequence ID" value="KAJ1127701.1"/>
    <property type="molecule type" value="Genomic_DNA"/>
</dbReference>
<name>A0AAV7PHC2_PLEWA</name>
<sequence>MVYPRSKLAPLHTPCNSPPTGQSALTSVFNQLRGTRPGEQWSKCDSRALVQVLRASSYTLLISHHEGAICPGPRDWKYRLSAACSATSNKVRHQLTSGVHRAGAAPVRRKAGPACLRPQNGAAQQHEQPQQ</sequence>
<dbReference type="Proteomes" id="UP001066276">
    <property type="component" value="Chromosome 7"/>
</dbReference>
<feature type="region of interest" description="Disordered" evidence="1">
    <location>
        <begin position="98"/>
        <end position="131"/>
    </location>
</feature>
<feature type="compositionally biased region" description="Polar residues" evidence="1">
    <location>
        <begin position="121"/>
        <end position="131"/>
    </location>
</feature>
<evidence type="ECO:0000313" key="3">
    <source>
        <dbReference type="Proteomes" id="UP001066276"/>
    </source>
</evidence>
<proteinExistence type="predicted"/>
<evidence type="ECO:0000256" key="1">
    <source>
        <dbReference type="SAM" id="MobiDB-lite"/>
    </source>
</evidence>
<gene>
    <name evidence="2" type="ORF">NDU88_006094</name>
</gene>
<accession>A0AAV7PHC2</accession>
<keyword evidence="3" id="KW-1185">Reference proteome</keyword>
<protein>
    <submittedName>
        <fullName evidence="2">Uncharacterized protein</fullName>
    </submittedName>
</protein>
<organism evidence="2 3">
    <name type="scientific">Pleurodeles waltl</name>
    <name type="common">Iberian ribbed newt</name>
    <dbReference type="NCBI Taxonomy" id="8319"/>
    <lineage>
        <taxon>Eukaryota</taxon>
        <taxon>Metazoa</taxon>
        <taxon>Chordata</taxon>
        <taxon>Craniata</taxon>
        <taxon>Vertebrata</taxon>
        <taxon>Euteleostomi</taxon>
        <taxon>Amphibia</taxon>
        <taxon>Batrachia</taxon>
        <taxon>Caudata</taxon>
        <taxon>Salamandroidea</taxon>
        <taxon>Salamandridae</taxon>
        <taxon>Pleurodelinae</taxon>
        <taxon>Pleurodeles</taxon>
    </lineage>
</organism>
<dbReference type="AlphaFoldDB" id="A0AAV7PHC2"/>